<dbReference type="Pfam" id="PF07584">
    <property type="entry name" value="BatA"/>
    <property type="match status" value="1"/>
</dbReference>
<accession>A0A3D8LE74</accession>
<keyword evidence="1" id="KW-0812">Transmembrane</keyword>
<dbReference type="OrthoDB" id="9810200at2"/>
<keyword evidence="1" id="KW-0472">Membrane</keyword>
<name>A0A3D8LE74_9BACT</name>
<evidence type="ECO:0000313" key="3">
    <source>
        <dbReference type="EMBL" id="RDV15700.1"/>
    </source>
</evidence>
<proteinExistence type="predicted"/>
<protein>
    <recommendedName>
        <fullName evidence="2">Aerotolerance regulator N-terminal domain-containing protein</fullName>
    </recommendedName>
</protein>
<dbReference type="NCBIfam" id="TIGR02226">
    <property type="entry name" value="two_anch"/>
    <property type="match status" value="1"/>
</dbReference>
<feature type="transmembrane region" description="Helical" evidence="1">
    <location>
        <begin position="56"/>
        <end position="78"/>
    </location>
</feature>
<dbReference type="PANTHER" id="PTHR37464">
    <property type="entry name" value="BLL2463 PROTEIN"/>
    <property type="match status" value="1"/>
</dbReference>
<reference evidence="4" key="1">
    <citation type="submission" date="2018-08" db="EMBL/GenBank/DDBJ databases">
        <authorList>
            <person name="Liu Z.-W."/>
            <person name="Du Z.-J."/>
        </authorList>
    </citation>
    <scope>NUCLEOTIDE SEQUENCE [LARGE SCALE GENOMIC DNA]</scope>
    <source>
        <strain evidence="4">H4X</strain>
    </source>
</reference>
<organism evidence="3 4">
    <name type="scientific">Pontibacter diazotrophicus</name>
    <dbReference type="NCBI Taxonomy" id="1400979"/>
    <lineage>
        <taxon>Bacteria</taxon>
        <taxon>Pseudomonadati</taxon>
        <taxon>Bacteroidota</taxon>
        <taxon>Cytophagia</taxon>
        <taxon>Cytophagales</taxon>
        <taxon>Hymenobacteraceae</taxon>
        <taxon>Pontibacter</taxon>
    </lineage>
</organism>
<dbReference type="PANTHER" id="PTHR37464:SF1">
    <property type="entry name" value="BLL2463 PROTEIN"/>
    <property type="match status" value="1"/>
</dbReference>
<dbReference type="Proteomes" id="UP000256708">
    <property type="component" value="Unassembled WGS sequence"/>
</dbReference>
<dbReference type="AlphaFoldDB" id="A0A3D8LE74"/>
<gene>
    <name evidence="3" type="ORF">DXT99_06710</name>
</gene>
<sequence length="669" mass="73167">MAFLYPSFLFALAAIAVPVVLHLVQLRRAKRVIFSNVRFIQASKDLTASQRNLKELLILLCRILFIVFLVLAFAQPFLPASNAVAPADASQVAIIVDNTYSMQNVHEQQDLSLLNVASDRAKDIVGMFPASTAFKVASSNRAKHGAAVQAAEATGYLEELDFSAKQYSAVVPSAISQPAHTFILSDFQRSTFQPSELARYDSTTQVHLVPIAAAATGNVGIDSVYLEDEFIRPSAENILHVSLFNAGEEAVEGVPVKLMIEDQQVAALSVDLPPQQATEAVMNFRVNGAGAKKAYVLVEDYPVEFDNTYYFVLSPSTEVNVTEVAESPANSLQRLYQNEPFFQFTSYSAGNINYAQAGTSDIIILNGVSDLSAALAATVTNFVEAGGTVAVIPPAGGEVAGYTTLFQNLNIPASFTGATAASSKTSLAAPDPNNPFFRSIFSDYDPKMQMPAAVRSIAWNRASEDILKYRGGASFMSRFDRGSGHVYLMAAPLQEDYNALANHALFVPIMYKLAISSYKQQQALAYTLSANTIQVPAINRRQQEGVYALQKDSLAFIPEQQVRGGRLYFNTPADMDEAGFYTLQLQDSTITTLAFNYGKDESYLAQYTPDELKALVGASRQNVHVYESGDAFSVKGEFEKSYFGVKLWKYCLILCLFFLMAEIALIRFL</sequence>
<keyword evidence="1" id="KW-1133">Transmembrane helix</keyword>
<feature type="transmembrane region" description="Helical" evidence="1">
    <location>
        <begin position="6"/>
        <end position="24"/>
    </location>
</feature>
<dbReference type="InterPro" id="IPR024163">
    <property type="entry name" value="Aerotolerance_reg_N"/>
</dbReference>
<dbReference type="RefSeq" id="WP_115564773.1">
    <property type="nucleotide sequence ID" value="NZ_QRGR01000007.1"/>
</dbReference>
<evidence type="ECO:0000313" key="4">
    <source>
        <dbReference type="Proteomes" id="UP000256708"/>
    </source>
</evidence>
<evidence type="ECO:0000256" key="1">
    <source>
        <dbReference type="SAM" id="Phobius"/>
    </source>
</evidence>
<feature type="domain" description="Aerotolerance regulator N-terminal" evidence="2">
    <location>
        <begin position="1"/>
        <end position="76"/>
    </location>
</feature>
<comment type="caution">
    <text evidence="3">The sequence shown here is derived from an EMBL/GenBank/DDBJ whole genome shotgun (WGS) entry which is preliminary data.</text>
</comment>
<dbReference type="EMBL" id="QRGR01000007">
    <property type="protein sequence ID" value="RDV15700.1"/>
    <property type="molecule type" value="Genomic_DNA"/>
</dbReference>
<dbReference type="InterPro" id="IPR011933">
    <property type="entry name" value="Double_TM_dom"/>
</dbReference>
<evidence type="ECO:0000259" key="2">
    <source>
        <dbReference type="Pfam" id="PF07584"/>
    </source>
</evidence>
<keyword evidence="4" id="KW-1185">Reference proteome</keyword>